<reference evidence="7" key="2">
    <citation type="submission" date="2025-09" db="UniProtKB">
        <authorList>
            <consortium name="Ensembl"/>
        </authorList>
    </citation>
    <scope>IDENTIFICATION</scope>
</reference>
<protein>
    <recommendedName>
        <fullName evidence="1">DNA-directed RNA polymerase</fullName>
        <ecNumber evidence="1">2.7.7.6</ecNumber>
    </recommendedName>
</protein>
<dbReference type="GO" id="GO:0003899">
    <property type="term" value="F:DNA-directed RNA polymerase activity"/>
    <property type="evidence" value="ECO:0007669"/>
    <property type="project" value="UniProtKB-EC"/>
</dbReference>
<name>A0A671KII0_9TELE</name>
<evidence type="ECO:0000256" key="5">
    <source>
        <dbReference type="ARBA" id="ARBA00023163"/>
    </source>
</evidence>
<dbReference type="Proteomes" id="UP000472260">
    <property type="component" value="Unassembled WGS sequence"/>
</dbReference>
<reference evidence="7" key="1">
    <citation type="submission" date="2025-08" db="UniProtKB">
        <authorList>
            <consortium name="Ensembl"/>
        </authorList>
    </citation>
    <scope>IDENTIFICATION</scope>
</reference>
<dbReference type="EC" id="2.7.7.6" evidence="1"/>
<evidence type="ECO:0000256" key="3">
    <source>
        <dbReference type="ARBA" id="ARBA00022679"/>
    </source>
</evidence>
<evidence type="ECO:0000256" key="4">
    <source>
        <dbReference type="ARBA" id="ARBA00022695"/>
    </source>
</evidence>
<feature type="domain" description="RNA polymerase beta subunit protrusion" evidence="6">
    <location>
        <begin position="36"/>
        <end position="116"/>
    </location>
</feature>
<accession>A0A671KII0</accession>
<sequence>MDLNKWCNLKSEPSLKHLTETGFGVPKEKQRVSVQELVKAHIESFDQAVTDGLCRVVEAIPPMEFMYKGDRISLSFVEAIIHTPAVSKGGISSDLRVFPAECRGRRCTYRGKLVSDSIETVSVPYVFRYFVAELAAMNIKIKLDVK</sequence>
<proteinExistence type="predicted"/>
<dbReference type="Gene3D" id="3.90.1800.10">
    <property type="entry name" value="RNA polymerase alpha subunit dimerisation domain"/>
    <property type="match status" value="1"/>
</dbReference>
<keyword evidence="5" id="KW-0804">Transcription</keyword>
<keyword evidence="8" id="KW-1185">Reference proteome</keyword>
<dbReference type="Pfam" id="PF04563">
    <property type="entry name" value="RNA_pol_Rpb2_1"/>
    <property type="match status" value="1"/>
</dbReference>
<keyword evidence="3" id="KW-0808">Transferase</keyword>
<evidence type="ECO:0000313" key="8">
    <source>
        <dbReference type="Proteomes" id="UP000472260"/>
    </source>
</evidence>
<dbReference type="GO" id="GO:0006351">
    <property type="term" value="P:DNA-templated transcription"/>
    <property type="evidence" value="ECO:0007669"/>
    <property type="project" value="InterPro"/>
</dbReference>
<keyword evidence="4" id="KW-0548">Nucleotidyltransferase</keyword>
<gene>
    <name evidence="7" type="primary">polr1b</name>
</gene>
<dbReference type="InterPro" id="IPR007644">
    <property type="entry name" value="RNA_pol_bsu_protrusion"/>
</dbReference>
<organism evidence="7 8">
    <name type="scientific">Sinocyclocheilus anshuiensis</name>
    <dbReference type="NCBI Taxonomy" id="1608454"/>
    <lineage>
        <taxon>Eukaryota</taxon>
        <taxon>Metazoa</taxon>
        <taxon>Chordata</taxon>
        <taxon>Craniata</taxon>
        <taxon>Vertebrata</taxon>
        <taxon>Euteleostomi</taxon>
        <taxon>Actinopterygii</taxon>
        <taxon>Neopterygii</taxon>
        <taxon>Teleostei</taxon>
        <taxon>Ostariophysi</taxon>
        <taxon>Cypriniformes</taxon>
        <taxon>Cyprinidae</taxon>
        <taxon>Cyprininae</taxon>
        <taxon>Sinocyclocheilus</taxon>
    </lineage>
</organism>
<dbReference type="Ensembl" id="ENSSANT00000007551.1">
    <property type="protein sequence ID" value="ENSSANP00000007014.1"/>
    <property type="gene ID" value="ENSSANG00000003228.1"/>
</dbReference>
<dbReference type="SUPFAM" id="SSF64484">
    <property type="entry name" value="beta and beta-prime subunits of DNA dependent RNA-polymerase"/>
    <property type="match status" value="1"/>
</dbReference>
<dbReference type="AlphaFoldDB" id="A0A671KII0"/>
<evidence type="ECO:0000313" key="7">
    <source>
        <dbReference type="Ensembl" id="ENSSANP00000007014.1"/>
    </source>
</evidence>
<evidence type="ECO:0000256" key="2">
    <source>
        <dbReference type="ARBA" id="ARBA00022478"/>
    </source>
</evidence>
<evidence type="ECO:0000259" key="6">
    <source>
        <dbReference type="Pfam" id="PF04563"/>
    </source>
</evidence>
<dbReference type="GO" id="GO:0003677">
    <property type="term" value="F:DNA binding"/>
    <property type="evidence" value="ECO:0007669"/>
    <property type="project" value="InterPro"/>
</dbReference>
<dbReference type="GO" id="GO:0000428">
    <property type="term" value="C:DNA-directed RNA polymerase complex"/>
    <property type="evidence" value="ECO:0007669"/>
    <property type="project" value="UniProtKB-KW"/>
</dbReference>
<evidence type="ECO:0000256" key="1">
    <source>
        <dbReference type="ARBA" id="ARBA00012418"/>
    </source>
</evidence>
<keyword evidence="2" id="KW-0240">DNA-directed RNA polymerase</keyword>